<proteinExistence type="predicted"/>
<evidence type="ECO:0000313" key="2">
    <source>
        <dbReference type="EMBL" id="PRQ61058.1"/>
    </source>
</evidence>
<dbReference type="Proteomes" id="UP000238479">
    <property type="component" value="Unassembled WGS sequence"/>
</dbReference>
<protein>
    <submittedName>
        <fullName evidence="2">Uncharacterized protein</fullName>
    </submittedName>
</protein>
<evidence type="ECO:0000313" key="3">
    <source>
        <dbReference type="Proteomes" id="UP000238479"/>
    </source>
</evidence>
<dbReference type="Gramene" id="PRQ61057">
    <property type="protein sequence ID" value="PRQ61057"/>
    <property type="gene ID" value="RchiOBHm_Chr0c01g0497671"/>
</dbReference>
<name>A0A2P6SQV0_ROSCH</name>
<accession>A0A2P6SQV0</accession>
<reference evidence="2 3" key="1">
    <citation type="journal article" date="2018" name="Nat. Genet.">
        <title>The Rosa genome provides new insights in the design of modern roses.</title>
        <authorList>
            <person name="Bendahmane M."/>
        </authorList>
    </citation>
    <scope>NUCLEOTIDE SEQUENCE [LARGE SCALE GENOMIC DNA]</scope>
    <source>
        <strain evidence="3">cv. Old Blush</strain>
    </source>
</reference>
<gene>
    <name evidence="1" type="ORF">RchiOBHm_Chr0c01g0497671</name>
    <name evidence="2" type="ORF">RchiOBHm_Chr0c01g0497681</name>
</gene>
<dbReference type="Gramene" id="PRQ61058">
    <property type="protein sequence ID" value="PRQ61058"/>
    <property type="gene ID" value="RchiOBHm_Chr0c01g0497681"/>
</dbReference>
<sequence length="68" mass="8054">MGLYPFAEIHNLLRVLGPLCVTFKPCHLLMSSRSFFQCHDTSFFCFPFLVDSRVLFWQGFLFWTRFPG</sequence>
<dbReference type="AlphaFoldDB" id="A0A2P6SQV0"/>
<dbReference type="EMBL" id="PDCK01000001">
    <property type="protein sequence ID" value="PRQ61057.1"/>
    <property type="molecule type" value="Genomic_DNA"/>
</dbReference>
<evidence type="ECO:0000313" key="1">
    <source>
        <dbReference type="EMBL" id="PRQ61057.1"/>
    </source>
</evidence>
<keyword evidence="3" id="KW-1185">Reference proteome</keyword>
<comment type="caution">
    <text evidence="2">The sequence shown here is derived from an EMBL/GenBank/DDBJ whole genome shotgun (WGS) entry which is preliminary data.</text>
</comment>
<organism evidence="2 3">
    <name type="scientific">Rosa chinensis</name>
    <name type="common">China rose</name>
    <dbReference type="NCBI Taxonomy" id="74649"/>
    <lineage>
        <taxon>Eukaryota</taxon>
        <taxon>Viridiplantae</taxon>
        <taxon>Streptophyta</taxon>
        <taxon>Embryophyta</taxon>
        <taxon>Tracheophyta</taxon>
        <taxon>Spermatophyta</taxon>
        <taxon>Magnoliopsida</taxon>
        <taxon>eudicotyledons</taxon>
        <taxon>Gunneridae</taxon>
        <taxon>Pentapetalae</taxon>
        <taxon>rosids</taxon>
        <taxon>fabids</taxon>
        <taxon>Rosales</taxon>
        <taxon>Rosaceae</taxon>
        <taxon>Rosoideae</taxon>
        <taxon>Rosoideae incertae sedis</taxon>
        <taxon>Rosa</taxon>
    </lineage>
</organism>
<dbReference type="EMBL" id="PDCK01000001">
    <property type="protein sequence ID" value="PRQ61058.1"/>
    <property type="molecule type" value="Genomic_DNA"/>
</dbReference>